<keyword evidence="4" id="KW-0735">Signal-anchor</keyword>
<sequence>MFEQRKGSAACKRLFSYGNQNIKRLAILASSCLLLFLILRQFPLTSERASGLFASIDKCKSFPLGDLNCFSVTRNSSEAISNEKQEDVGKERKDVSVDVTKHEDVGEKRKDVSVDVAKYDSCHGKYIYMHNLPIQFNDYFIKNCKDMCCPFTFMCEYFSNLGLGSEIRNKKVLTKTGWFDTNQFALELIFHNRMKNYKCLTHNSSLASAIYVPFYAGLDIGRYLWNFNTSIRDTNTFQLIKWLRQQPEWKYMFGKDHFLVLGRISWDFVRHDDVDSAWGNKLMILPESKNMTFLSIESTAFTRNDFAIPYPTFFHPSRDKEVFDWQNRMRRLERKNLFCFAGAPRPESKDSVRGEIIEQCQASRANCKLLDCDWRPNSDCYNPAKIMKLFESSNFCLQPPGDSYTRKSTFDSIVAGCIPVFFHPGSAYIQYIWHLPKNYSKYSVYIPEYLVREKNVSIEKVLLGISEKEVSRMREEVVRLIPKVIYSNPASRLETVEDAFDKAVKGVVERVEKRRRESREGKDSSMDFPEGASWKYYLTGTTGKHEWDRFFYPAAAAETSSSMS</sequence>
<dbReference type="Pfam" id="PF03016">
    <property type="entry name" value="Exostosin_GT47"/>
    <property type="match status" value="1"/>
</dbReference>
<dbReference type="EMBL" id="JBAMMX010000013">
    <property type="protein sequence ID" value="KAK6928941.1"/>
    <property type="molecule type" value="Genomic_DNA"/>
</dbReference>
<protein>
    <submittedName>
        <fullName evidence="7">Exostosin, GT47 domain</fullName>
    </submittedName>
</protein>
<reference evidence="7 8" key="1">
    <citation type="submission" date="2023-12" db="EMBL/GenBank/DDBJ databases">
        <title>A high-quality genome assembly for Dillenia turbinata (Dilleniales).</title>
        <authorList>
            <person name="Chanderbali A."/>
        </authorList>
    </citation>
    <scope>NUCLEOTIDE SEQUENCE [LARGE SCALE GENOMIC DNA]</scope>
    <source>
        <strain evidence="7">LSX21</strain>
        <tissue evidence="7">Leaf</tissue>
    </source>
</reference>
<name>A0AAN8VFD7_9MAGN</name>
<dbReference type="PANTHER" id="PTHR11062:SF282">
    <property type="entry name" value="XYLOGLUCAN GALACTOSYLTRANSFERASE GT11-RELATED"/>
    <property type="match status" value="1"/>
</dbReference>
<evidence type="ECO:0000313" key="7">
    <source>
        <dbReference type="EMBL" id="KAK6928941.1"/>
    </source>
</evidence>
<gene>
    <name evidence="7" type="ORF">RJ641_005146</name>
</gene>
<evidence type="ECO:0000256" key="3">
    <source>
        <dbReference type="ARBA" id="ARBA00022676"/>
    </source>
</evidence>
<evidence type="ECO:0000256" key="5">
    <source>
        <dbReference type="ARBA" id="ARBA00023034"/>
    </source>
</evidence>
<comment type="caution">
    <text evidence="7">The sequence shown here is derived from an EMBL/GenBank/DDBJ whole genome shotgun (WGS) entry which is preliminary data.</text>
</comment>
<dbReference type="GO" id="GO:0016757">
    <property type="term" value="F:glycosyltransferase activity"/>
    <property type="evidence" value="ECO:0007669"/>
    <property type="project" value="UniProtKB-KW"/>
</dbReference>
<evidence type="ECO:0000256" key="4">
    <source>
        <dbReference type="ARBA" id="ARBA00022968"/>
    </source>
</evidence>
<proteinExistence type="inferred from homology"/>
<keyword evidence="8" id="KW-1185">Reference proteome</keyword>
<keyword evidence="4" id="KW-0812">Transmembrane</keyword>
<dbReference type="InterPro" id="IPR004263">
    <property type="entry name" value="Exostosin"/>
</dbReference>
<accession>A0AAN8VFD7</accession>
<dbReference type="Proteomes" id="UP001370490">
    <property type="component" value="Unassembled WGS sequence"/>
</dbReference>
<comment type="similarity">
    <text evidence="2">Belongs to the glycosyltransferase 47 family.</text>
</comment>
<dbReference type="PANTHER" id="PTHR11062">
    <property type="entry name" value="EXOSTOSIN HEPARAN SULFATE GLYCOSYLTRANSFERASE -RELATED"/>
    <property type="match status" value="1"/>
</dbReference>
<evidence type="ECO:0000313" key="8">
    <source>
        <dbReference type="Proteomes" id="UP001370490"/>
    </source>
</evidence>
<feature type="domain" description="Exostosin GT47" evidence="6">
    <location>
        <begin position="121"/>
        <end position="461"/>
    </location>
</feature>
<evidence type="ECO:0000259" key="6">
    <source>
        <dbReference type="Pfam" id="PF03016"/>
    </source>
</evidence>
<keyword evidence="3" id="KW-0328">Glycosyltransferase</keyword>
<dbReference type="AlphaFoldDB" id="A0AAN8VFD7"/>
<evidence type="ECO:0000256" key="2">
    <source>
        <dbReference type="ARBA" id="ARBA00010271"/>
    </source>
</evidence>
<dbReference type="GO" id="GO:0000139">
    <property type="term" value="C:Golgi membrane"/>
    <property type="evidence" value="ECO:0007669"/>
    <property type="project" value="UniProtKB-SubCell"/>
</dbReference>
<evidence type="ECO:0000256" key="1">
    <source>
        <dbReference type="ARBA" id="ARBA00004323"/>
    </source>
</evidence>
<comment type="subcellular location">
    <subcellularLocation>
        <location evidence="1">Golgi apparatus membrane</location>
        <topology evidence="1">Single-pass type II membrane protein</topology>
    </subcellularLocation>
</comment>
<keyword evidence="5" id="KW-0333">Golgi apparatus</keyword>
<keyword evidence="3" id="KW-0808">Transferase</keyword>
<organism evidence="7 8">
    <name type="scientific">Dillenia turbinata</name>
    <dbReference type="NCBI Taxonomy" id="194707"/>
    <lineage>
        <taxon>Eukaryota</taxon>
        <taxon>Viridiplantae</taxon>
        <taxon>Streptophyta</taxon>
        <taxon>Embryophyta</taxon>
        <taxon>Tracheophyta</taxon>
        <taxon>Spermatophyta</taxon>
        <taxon>Magnoliopsida</taxon>
        <taxon>eudicotyledons</taxon>
        <taxon>Gunneridae</taxon>
        <taxon>Pentapetalae</taxon>
        <taxon>Dilleniales</taxon>
        <taxon>Dilleniaceae</taxon>
        <taxon>Dillenia</taxon>
    </lineage>
</organism>
<dbReference type="InterPro" id="IPR040911">
    <property type="entry name" value="Exostosin_GT47"/>
</dbReference>